<dbReference type="EMBL" id="ML180310">
    <property type="protein sequence ID" value="THU77900.1"/>
    <property type="molecule type" value="Genomic_DNA"/>
</dbReference>
<dbReference type="Proteomes" id="UP000297245">
    <property type="component" value="Unassembled WGS sequence"/>
</dbReference>
<dbReference type="AlphaFoldDB" id="A0A4S8KQH9"/>
<proteinExistence type="predicted"/>
<dbReference type="OrthoDB" id="3235313at2759"/>
<sequence length="82" mass="9604">DAIFKAYGDSRGKWPLYLAAGLFAVRITVSRSTGYSPYFLLYGIHPVMSFDITEHTWQTLDWDRVQTHEELLAIRILQLMRR</sequence>
<protein>
    <submittedName>
        <fullName evidence="1">Uncharacterized protein</fullName>
    </submittedName>
</protein>
<dbReference type="GO" id="GO:0003676">
    <property type="term" value="F:nucleic acid binding"/>
    <property type="evidence" value="ECO:0007669"/>
    <property type="project" value="InterPro"/>
</dbReference>
<accession>A0A4S8KQH9</accession>
<evidence type="ECO:0000313" key="2">
    <source>
        <dbReference type="Proteomes" id="UP000297245"/>
    </source>
</evidence>
<evidence type="ECO:0000313" key="1">
    <source>
        <dbReference type="EMBL" id="THU77900.1"/>
    </source>
</evidence>
<organism evidence="1 2">
    <name type="scientific">Dendrothele bispora (strain CBS 962.96)</name>
    <dbReference type="NCBI Taxonomy" id="1314807"/>
    <lineage>
        <taxon>Eukaryota</taxon>
        <taxon>Fungi</taxon>
        <taxon>Dikarya</taxon>
        <taxon>Basidiomycota</taxon>
        <taxon>Agaricomycotina</taxon>
        <taxon>Agaricomycetes</taxon>
        <taxon>Agaricomycetidae</taxon>
        <taxon>Agaricales</taxon>
        <taxon>Agaricales incertae sedis</taxon>
        <taxon>Dendrothele</taxon>
    </lineage>
</organism>
<feature type="non-terminal residue" evidence="1">
    <location>
        <position position="1"/>
    </location>
</feature>
<feature type="non-terminal residue" evidence="1">
    <location>
        <position position="82"/>
    </location>
</feature>
<dbReference type="InterPro" id="IPR036397">
    <property type="entry name" value="RNaseH_sf"/>
</dbReference>
<reference evidence="1 2" key="1">
    <citation type="journal article" date="2019" name="Nat. Ecol. Evol.">
        <title>Megaphylogeny resolves global patterns of mushroom evolution.</title>
        <authorList>
            <person name="Varga T."/>
            <person name="Krizsan K."/>
            <person name="Foldi C."/>
            <person name="Dima B."/>
            <person name="Sanchez-Garcia M."/>
            <person name="Sanchez-Ramirez S."/>
            <person name="Szollosi G.J."/>
            <person name="Szarkandi J.G."/>
            <person name="Papp V."/>
            <person name="Albert L."/>
            <person name="Andreopoulos W."/>
            <person name="Angelini C."/>
            <person name="Antonin V."/>
            <person name="Barry K.W."/>
            <person name="Bougher N.L."/>
            <person name="Buchanan P."/>
            <person name="Buyck B."/>
            <person name="Bense V."/>
            <person name="Catcheside P."/>
            <person name="Chovatia M."/>
            <person name="Cooper J."/>
            <person name="Damon W."/>
            <person name="Desjardin D."/>
            <person name="Finy P."/>
            <person name="Geml J."/>
            <person name="Haridas S."/>
            <person name="Hughes K."/>
            <person name="Justo A."/>
            <person name="Karasinski D."/>
            <person name="Kautmanova I."/>
            <person name="Kiss B."/>
            <person name="Kocsube S."/>
            <person name="Kotiranta H."/>
            <person name="LaButti K.M."/>
            <person name="Lechner B.E."/>
            <person name="Liimatainen K."/>
            <person name="Lipzen A."/>
            <person name="Lukacs Z."/>
            <person name="Mihaltcheva S."/>
            <person name="Morgado L.N."/>
            <person name="Niskanen T."/>
            <person name="Noordeloos M.E."/>
            <person name="Ohm R.A."/>
            <person name="Ortiz-Santana B."/>
            <person name="Ovrebo C."/>
            <person name="Racz N."/>
            <person name="Riley R."/>
            <person name="Savchenko A."/>
            <person name="Shiryaev A."/>
            <person name="Soop K."/>
            <person name="Spirin V."/>
            <person name="Szebenyi C."/>
            <person name="Tomsovsky M."/>
            <person name="Tulloss R.E."/>
            <person name="Uehling J."/>
            <person name="Grigoriev I.V."/>
            <person name="Vagvolgyi C."/>
            <person name="Papp T."/>
            <person name="Martin F.M."/>
            <person name="Miettinen O."/>
            <person name="Hibbett D.S."/>
            <person name="Nagy L.G."/>
        </authorList>
    </citation>
    <scope>NUCLEOTIDE SEQUENCE [LARGE SCALE GENOMIC DNA]</scope>
    <source>
        <strain evidence="1 2">CBS 962.96</strain>
    </source>
</reference>
<dbReference type="Gene3D" id="3.30.420.10">
    <property type="entry name" value="Ribonuclease H-like superfamily/Ribonuclease H"/>
    <property type="match status" value="1"/>
</dbReference>
<name>A0A4S8KQH9_DENBC</name>
<keyword evidence="2" id="KW-1185">Reference proteome</keyword>
<gene>
    <name evidence="1" type="ORF">K435DRAFT_555490</name>
</gene>